<keyword evidence="1" id="KW-1133">Transmembrane helix</keyword>
<sequence>MLSGWITTSDMPASSGASHGVAAFVTLILGTVLSKFIWNLVPPLGQLSLVTIQTIQSLTGANIPTTERFAGAVVVMIGFSFLWGVVYHLGRHS</sequence>
<dbReference type="HOGENOM" id="CLU_2581285_0_0_2"/>
<keyword evidence="1" id="KW-0472">Membrane</keyword>
<feature type="transmembrane region" description="Helical" evidence="1">
    <location>
        <begin position="21"/>
        <end position="41"/>
    </location>
</feature>
<evidence type="ECO:0000313" key="3">
    <source>
        <dbReference type="Proteomes" id="UP000030649"/>
    </source>
</evidence>
<feature type="transmembrane region" description="Helical" evidence="1">
    <location>
        <begin position="69"/>
        <end position="90"/>
    </location>
</feature>
<gene>
    <name evidence="2" type="ORF">J07HQW1_01558</name>
</gene>
<dbReference type="Proteomes" id="UP000030649">
    <property type="component" value="Unassembled WGS sequence"/>
</dbReference>
<proteinExistence type="predicted"/>
<evidence type="ECO:0000313" key="2">
    <source>
        <dbReference type="EMBL" id="ERG91524.1"/>
    </source>
</evidence>
<keyword evidence="1" id="KW-0812">Transmembrane</keyword>
<dbReference type="EMBL" id="KE356560">
    <property type="protein sequence ID" value="ERG91524.1"/>
    <property type="molecule type" value="Genomic_DNA"/>
</dbReference>
<protein>
    <submittedName>
        <fullName evidence="2">Uncharacterized protein</fullName>
    </submittedName>
</protein>
<accession>U1MNS6</accession>
<evidence type="ECO:0000256" key="1">
    <source>
        <dbReference type="SAM" id="Phobius"/>
    </source>
</evidence>
<dbReference type="AlphaFoldDB" id="U1MNS6"/>
<reference evidence="2 3" key="1">
    <citation type="journal article" date="2013" name="PLoS ONE">
        <title>Assembly-driven community genomics of a hypersaline microbial ecosystem.</title>
        <authorList>
            <person name="Podell S."/>
            <person name="Ugalde J.A."/>
            <person name="Narasingarao P."/>
            <person name="Banfield J.F."/>
            <person name="Heidelberg K.B."/>
            <person name="Allen E.E."/>
        </authorList>
    </citation>
    <scope>NUCLEOTIDE SEQUENCE [LARGE SCALE GENOMIC DNA]</scope>
    <source>
        <strain evidence="3">J07HQW1</strain>
    </source>
</reference>
<name>U1MNS6_9EURY</name>
<organism evidence="2 3">
    <name type="scientific">Haloquadratum walsbyi J07HQW1</name>
    <dbReference type="NCBI Taxonomy" id="1238424"/>
    <lineage>
        <taxon>Archaea</taxon>
        <taxon>Methanobacteriati</taxon>
        <taxon>Methanobacteriota</taxon>
        <taxon>Stenosarchaea group</taxon>
        <taxon>Halobacteria</taxon>
        <taxon>Halobacteriales</taxon>
        <taxon>Haloferacaceae</taxon>
        <taxon>Haloquadratum</taxon>
    </lineage>
</organism>